<evidence type="ECO:0000256" key="1">
    <source>
        <dbReference type="SAM" id="Phobius"/>
    </source>
</evidence>
<organism evidence="2 3">
    <name type="scientific">Flavobacterium nitrogenifigens</name>
    <dbReference type="NCBI Taxonomy" id="1617283"/>
    <lineage>
        <taxon>Bacteria</taxon>
        <taxon>Pseudomonadati</taxon>
        <taxon>Bacteroidota</taxon>
        <taxon>Flavobacteriia</taxon>
        <taxon>Flavobacteriales</taxon>
        <taxon>Flavobacteriaceae</taxon>
        <taxon>Flavobacterium</taxon>
    </lineage>
</organism>
<gene>
    <name evidence="2" type="ORF">HNP37_002011</name>
</gene>
<feature type="transmembrane region" description="Helical" evidence="1">
    <location>
        <begin position="165"/>
        <end position="187"/>
    </location>
</feature>
<feature type="transmembrane region" description="Helical" evidence="1">
    <location>
        <begin position="84"/>
        <end position="106"/>
    </location>
</feature>
<dbReference type="RefSeq" id="WP_184160895.1">
    <property type="nucleotide sequence ID" value="NZ_JACHLD010000002.1"/>
</dbReference>
<dbReference type="AlphaFoldDB" id="A0A7W7N6L6"/>
<name>A0A7W7N6L6_9FLAO</name>
<sequence length="267" mass="29600">MKSTLDQIEDIKKNGYSLDFATTFDHAFENYKKIAVYSGLIFLVFSVIVAIAYMGTITAIFGIENIKKDFLEEYSKRKLSGEELLVHSIGLAVLTGLLAPFMAGFFKMADHADRDVEFKVSTIFSYYKAPYFVQLFINAFIPALVGTAISGIIKNIDNTAIGNTISFVIPYFISYLMFLSIPLIVFGKLKGIEAIKSSFIIVTKNPLTIFSFFILGFIGSLVGIIGCGVLVFFTIVFNTSMIYATYYAIFGIKQEDSIDSIGNSNVD</sequence>
<protein>
    <submittedName>
        <fullName evidence="2">Putative membrane protein</fullName>
    </submittedName>
</protein>
<comment type="caution">
    <text evidence="2">The sequence shown here is derived from an EMBL/GenBank/DDBJ whole genome shotgun (WGS) entry which is preliminary data.</text>
</comment>
<dbReference type="Proteomes" id="UP000561681">
    <property type="component" value="Unassembled WGS sequence"/>
</dbReference>
<dbReference type="EMBL" id="JACHLD010000002">
    <property type="protein sequence ID" value="MBB4801950.1"/>
    <property type="molecule type" value="Genomic_DNA"/>
</dbReference>
<reference evidence="2 3" key="1">
    <citation type="submission" date="2020-08" db="EMBL/GenBank/DDBJ databases">
        <title>Functional genomics of gut bacteria from endangered species of beetles.</title>
        <authorList>
            <person name="Carlos-Shanley C."/>
        </authorList>
    </citation>
    <scope>NUCLEOTIDE SEQUENCE [LARGE SCALE GENOMIC DNA]</scope>
    <source>
        <strain evidence="2 3">S00142</strain>
    </source>
</reference>
<keyword evidence="3" id="KW-1185">Reference proteome</keyword>
<feature type="transmembrane region" description="Helical" evidence="1">
    <location>
        <begin position="34"/>
        <end position="63"/>
    </location>
</feature>
<evidence type="ECO:0000313" key="2">
    <source>
        <dbReference type="EMBL" id="MBB4801950.1"/>
    </source>
</evidence>
<keyword evidence="1" id="KW-0812">Transmembrane</keyword>
<accession>A0A7W7N6L6</accession>
<proteinExistence type="predicted"/>
<keyword evidence="1" id="KW-0472">Membrane</keyword>
<keyword evidence="1" id="KW-1133">Transmembrane helix</keyword>
<evidence type="ECO:0000313" key="3">
    <source>
        <dbReference type="Proteomes" id="UP000561681"/>
    </source>
</evidence>
<feature type="transmembrane region" description="Helical" evidence="1">
    <location>
        <begin position="207"/>
        <end position="237"/>
    </location>
</feature>
<feature type="transmembrane region" description="Helical" evidence="1">
    <location>
        <begin position="131"/>
        <end position="153"/>
    </location>
</feature>